<accession>A0ACA9RPP4</accession>
<proteinExistence type="predicted"/>
<sequence length="39" mass="4464">LRQYYSENSINHTQLSKTALQSVKTIWKAIDDDAPVPMT</sequence>
<dbReference type="Proteomes" id="UP000789920">
    <property type="component" value="Unassembled WGS sequence"/>
</dbReference>
<dbReference type="EMBL" id="CAJVQC010064605">
    <property type="protein sequence ID" value="CAG8804710.1"/>
    <property type="molecule type" value="Genomic_DNA"/>
</dbReference>
<organism evidence="1 2">
    <name type="scientific">Racocetra persica</name>
    <dbReference type="NCBI Taxonomy" id="160502"/>
    <lineage>
        <taxon>Eukaryota</taxon>
        <taxon>Fungi</taxon>
        <taxon>Fungi incertae sedis</taxon>
        <taxon>Mucoromycota</taxon>
        <taxon>Glomeromycotina</taxon>
        <taxon>Glomeromycetes</taxon>
        <taxon>Diversisporales</taxon>
        <taxon>Gigasporaceae</taxon>
        <taxon>Racocetra</taxon>
    </lineage>
</organism>
<protein>
    <submittedName>
        <fullName evidence="1">13034_t:CDS:1</fullName>
    </submittedName>
</protein>
<keyword evidence="2" id="KW-1185">Reference proteome</keyword>
<evidence type="ECO:0000313" key="2">
    <source>
        <dbReference type="Proteomes" id="UP000789920"/>
    </source>
</evidence>
<name>A0ACA9RPP4_9GLOM</name>
<comment type="caution">
    <text evidence="1">The sequence shown here is derived from an EMBL/GenBank/DDBJ whole genome shotgun (WGS) entry which is preliminary data.</text>
</comment>
<evidence type="ECO:0000313" key="1">
    <source>
        <dbReference type="EMBL" id="CAG8804710.1"/>
    </source>
</evidence>
<feature type="non-terminal residue" evidence="1">
    <location>
        <position position="1"/>
    </location>
</feature>
<reference evidence="1" key="1">
    <citation type="submission" date="2021-06" db="EMBL/GenBank/DDBJ databases">
        <authorList>
            <person name="Kallberg Y."/>
            <person name="Tangrot J."/>
            <person name="Rosling A."/>
        </authorList>
    </citation>
    <scope>NUCLEOTIDE SEQUENCE</scope>
    <source>
        <strain evidence="1">MA461A</strain>
    </source>
</reference>
<gene>
    <name evidence="1" type="ORF">RPERSI_LOCUS21770</name>
</gene>